<evidence type="ECO:0000313" key="4">
    <source>
        <dbReference type="EMBL" id="GGF67177.1"/>
    </source>
</evidence>
<dbReference type="PANTHER" id="PTHR45648">
    <property type="entry name" value="GDSL LIPASE/ACYLHYDROLASE FAMILY PROTEIN (AFU_ORTHOLOGUE AFUA_4G14700)"/>
    <property type="match status" value="1"/>
</dbReference>
<accession>A0ABQ1VH83</accession>
<reference evidence="5" key="1">
    <citation type="journal article" date="2019" name="Int. J. Syst. Evol. Microbiol.">
        <title>The Global Catalogue of Microorganisms (GCM) 10K type strain sequencing project: providing services to taxonomists for standard genome sequencing and annotation.</title>
        <authorList>
            <consortium name="The Broad Institute Genomics Platform"/>
            <consortium name="The Broad Institute Genome Sequencing Center for Infectious Disease"/>
            <person name="Wu L."/>
            <person name="Ma J."/>
        </authorList>
    </citation>
    <scope>NUCLEOTIDE SEQUENCE [LARGE SCALE GENOMIC DNA]</scope>
    <source>
        <strain evidence="5">CGMCC 1.15419</strain>
    </source>
</reference>
<dbReference type="Gene3D" id="3.40.50.1110">
    <property type="entry name" value="SGNH hydrolase"/>
    <property type="match status" value="1"/>
</dbReference>
<dbReference type="EMBL" id="BMIV01000005">
    <property type="protein sequence ID" value="GGF67177.1"/>
    <property type="molecule type" value="Genomic_DNA"/>
</dbReference>
<comment type="caution">
    <text evidence="4">The sequence shown here is derived from an EMBL/GenBank/DDBJ whole genome shotgun (WGS) entry which is preliminary data.</text>
</comment>
<keyword evidence="2" id="KW-1133">Transmembrane helix</keyword>
<dbReference type="PANTHER" id="PTHR45648:SF22">
    <property type="entry name" value="GDSL LIPASE_ACYLHYDROLASE FAMILY PROTEIN (AFU_ORTHOLOGUE AFUA_4G14700)"/>
    <property type="match status" value="1"/>
</dbReference>
<proteinExistence type="predicted"/>
<keyword evidence="5" id="KW-1185">Reference proteome</keyword>
<dbReference type="Pfam" id="PF00657">
    <property type="entry name" value="Lipase_GDSL"/>
    <property type="match status" value="1"/>
</dbReference>
<dbReference type="CDD" id="cd01846">
    <property type="entry name" value="fatty_acyltransferase_like"/>
    <property type="match status" value="1"/>
</dbReference>
<keyword evidence="2" id="KW-0812">Transmembrane</keyword>
<sequence>MRKFFLAIAVIAAPLTAQASVVTDAFTSFWALGDSLTDNGNLPLPVFAAGRPGAPISPEAGEAAYYAPNDRPRFSNGRTFAEYVAAEFQAAGRLTGNLARGGAEAAEPIDPADPTPGLLAQRQQLAAASGGFGTRPLVSILMGANDIFAGLASGDPLANAIGAAIRAADAVADTASFLGAHGVRDFLIANLPDLGATPAFALFQPQARLLASAATTAYNARLAANVAALEAGGLNVISLDIYAQLNGILADPAAFGYGDTTPPCLFPSPGVAAAFGQAPVCSDTESLSRLFFDPVHPNLLAHAQFGQTALDLIEADLAPVPLAGGLPLLLTGLGAFVALRRRRA</sequence>
<gene>
    <name evidence="4" type="ORF">GCM10011402_19350</name>
</gene>
<protein>
    <submittedName>
        <fullName evidence="4">Acylhydrolase</fullName>
    </submittedName>
</protein>
<evidence type="ECO:0000313" key="5">
    <source>
        <dbReference type="Proteomes" id="UP000640509"/>
    </source>
</evidence>
<dbReference type="InterPro" id="IPR051058">
    <property type="entry name" value="GDSL_Est/Lipase"/>
</dbReference>
<dbReference type="RefSeq" id="WP_188714993.1">
    <property type="nucleotide sequence ID" value="NZ_BMIV01000005.1"/>
</dbReference>
<evidence type="ECO:0000256" key="1">
    <source>
        <dbReference type="ARBA" id="ARBA00022801"/>
    </source>
</evidence>
<keyword evidence="1" id="KW-0378">Hydrolase</keyword>
<dbReference type="InterPro" id="IPR001087">
    <property type="entry name" value="GDSL"/>
</dbReference>
<feature type="chain" id="PRO_5046376897" evidence="3">
    <location>
        <begin position="20"/>
        <end position="344"/>
    </location>
</feature>
<name>A0ABQ1VH83_9RHOB</name>
<dbReference type="SUPFAM" id="SSF52266">
    <property type="entry name" value="SGNH hydrolase"/>
    <property type="match status" value="1"/>
</dbReference>
<evidence type="ECO:0000256" key="3">
    <source>
        <dbReference type="SAM" id="SignalP"/>
    </source>
</evidence>
<keyword evidence="2" id="KW-0472">Membrane</keyword>
<feature type="transmembrane region" description="Helical" evidence="2">
    <location>
        <begin position="320"/>
        <end position="339"/>
    </location>
</feature>
<organism evidence="4 5">
    <name type="scientific">Paracoccus acridae</name>
    <dbReference type="NCBI Taxonomy" id="1795310"/>
    <lineage>
        <taxon>Bacteria</taxon>
        <taxon>Pseudomonadati</taxon>
        <taxon>Pseudomonadota</taxon>
        <taxon>Alphaproteobacteria</taxon>
        <taxon>Rhodobacterales</taxon>
        <taxon>Paracoccaceae</taxon>
        <taxon>Paracoccus</taxon>
    </lineage>
</organism>
<feature type="signal peptide" evidence="3">
    <location>
        <begin position="1"/>
        <end position="19"/>
    </location>
</feature>
<keyword evidence="3" id="KW-0732">Signal</keyword>
<dbReference type="InterPro" id="IPR036514">
    <property type="entry name" value="SGNH_hydro_sf"/>
</dbReference>
<dbReference type="Proteomes" id="UP000640509">
    <property type="component" value="Unassembled WGS sequence"/>
</dbReference>
<evidence type="ECO:0000256" key="2">
    <source>
        <dbReference type="SAM" id="Phobius"/>
    </source>
</evidence>